<dbReference type="Proteomes" id="UP001465976">
    <property type="component" value="Unassembled WGS sequence"/>
</dbReference>
<reference evidence="2 3" key="1">
    <citation type="submission" date="2024-02" db="EMBL/GenBank/DDBJ databases">
        <title>A draft genome for the cacao thread blight pathogen Marasmius crinis-equi.</title>
        <authorList>
            <person name="Cohen S.P."/>
            <person name="Baruah I.K."/>
            <person name="Amoako-Attah I."/>
            <person name="Bukari Y."/>
            <person name="Meinhardt L.W."/>
            <person name="Bailey B.A."/>
        </authorList>
    </citation>
    <scope>NUCLEOTIDE SEQUENCE [LARGE SCALE GENOMIC DNA]</scope>
    <source>
        <strain evidence="2 3">GH-76</strain>
    </source>
</reference>
<accession>A0ABR3FV14</accession>
<comment type="caution">
    <text evidence="2">The sequence shown here is derived from an EMBL/GenBank/DDBJ whole genome shotgun (WGS) entry which is preliminary data.</text>
</comment>
<name>A0ABR3FV14_9AGAR</name>
<evidence type="ECO:0008006" key="4">
    <source>
        <dbReference type="Google" id="ProtNLM"/>
    </source>
</evidence>
<feature type="transmembrane region" description="Helical" evidence="1">
    <location>
        <begin position="347"/>
        <end position="365"/>
    </location>
</feature>
<proteinExistence type="predicted"/>
<keyword evidence="1" id="KW-0812">Transmembrane</keyword>
<keyword evidence="3" id="KW-1185">Reference proteome</keyword>
<evidence type="ECO:0000313" key="3">
    <source>
        <dbReference type="Proteomes" id="UP001465976"/>
    </source>
</evidence>
<organism evidence="2 3">
    <name type="scientific">Marasmius crinis-equi</name>
    <dbReference type="NCBI Taxonomy" id="585013"/>
    <lineage>
        <taxon>Eukaryota</taxon>
        <taxon>Fungi</taxon>
        <taxon>Dikarya</taxon>
        <taxon>Basidiomycota</taxon>
        <taxon>Agaricomycotina</taxon>
        <taxon>Agaricomycetes</taxon>
        <taxon>Agaricomycetidae</taxon>
        <taxon>Agaricales</taxon>
        <taxon>Marasmiineae</taxon>
        <taxon>Marasmiaceae</taxon>
        <taxon>Marasmius</taxon>
    </lineage>
</organism>
<feature type="transmembrane region" description="Helical" evidence="1">
    <location>
        <begin position="315"/>
        <end position="335"/>
    </location>
</feature>
<evidence type="ECO:0000313" key="2">
    <source>
        <dbReference type="EMBL" id="KAL0579352.1"/>
    </source>
</evidence>
<protein>
    <recommendedName>
        <fullName evidence="4">Transmembrane protein</fullName>
    </recommendedName>
</protein>
<feature type="transmembrane region" description="Helical" evidence="1">
    <location>
        <begin position="277"/>
        <end position="303"/>
    </location>
</feature>
<dbReference type="EMBL" id="JBAHYK010000062">
    <property type="protein sequence ID" value="KAL0579352.1"/>
    <property type="molecule type" value="Genomic_DNA"/>
</dbReference>
<feature type="transmembrane region" description="Helical" evidence="1">
    <location>
        <begin position="23"/>
        <end position="47"/>
    </location>
</feature>
<keyword evidence="1" id="KW-1133">Transmembrane helix</keyword>
<keyword evidence="1" id="KW-0472">Membrane</keyword>
<evidence type="ECO:0000256" key="1">
    <source>
        <dbReference type="SAM" id="Phobius"/>
    </source>
</evidence>
<gene>
    <name evidence="2" type="ORF">V5O48_002628</name>
</gene>
<sequence length="409" mass="45214">MCFKREPGKPRRRASLAQVHKDYPTWTIFSSIIVVVIACLLALIFSIDFNGPVRENDALFNSDGKDGIVLIGHAFNLKLSERSMQIQWQPSACGAFYNSSQSPVSSNPRNGGKPAQCGRPNRKVSIFVDGDTDHPAWDYDPEKVPANGQGMQSGLIDSSLWFVTDTQVHMYTWAFPANKHTIGLDFLYPFLYYEMTHSFFGVSIEEEQPNNPNSTKLTPVPILDAVVVTATDNYTPGKFQSHSGLSVNFAPNTTTTSVRVPVFMRQFTLKMSTVAKAFSMILFIINWGLALLVTFMTVTLLVGKVKCGGKVPDSVLAMPLTIILMIPGLRALFIGNPPFGNVLDLTGFFPQMVLVGISSFVLLVLMGHDLRVQHEGPNSRRSSRANSEDDEIATLLKEKEELKVNVFTA</sequence>